<dbReference type="PROSITE" id="PS51819">
    <property type="entry name" value="VOC"/>
    <property type="match status" value="1"/>
</dbReference>
<protein>
    <submittedName>
        <fullName evidence="10">VOC family protein</fullName>
    </submittedName>
</protein>
<dbReference type="PANTHER" id="PTHR43279">
    <property type="entry name" value="CATECHOL-2,3-DIOXYGENASE"/>
    <property type="match status" value="1"/>
</dbReference>
<keyword evidence="5 8" id="KW-0223">Dioxygenase</keyword>
<dbReference type="PANTHER" id="PTHR43279:SF1">
    <property type="entry name" value="CATECHOL-2,3-DIOXYGENASE"/>
    <property type="match status" value="1"/>
</dbReference>
<evidence type="ECO:0000256" key="1">
    <source>
        <dbReference type="ARBA" id="ARBA00001954"/>
    </source>
</evidence>
<dbReference type="PROSITE" id="PS00082">
    <property type="entry name" value="EXTRADIOL_DIOXYGENAS"/>
    <property type="match status" value="1"/>
</dbReference>
<dbReference type="InterPro" id="IPR000486">
    <property type="entry name" value="Xdiol_ring_cleave_dOase_1/2"/>
</dbReference>
<evidence type="ECO:0000256" key="7">
    <source>
        <dbReference type="ARBA" id="ARBA00023004"/>
    </source>
</evidence>
<evidence type="ECO:0000256" key="2">
    <source>
        <dbReference type="ARBA" id="ARBA00008784"/>
    </source>
</evidence>
<evidence type="ECO:0000313" key="11">
    <source>
        <dbReference type="Proteomes" id="UP001595939"/>
    </source>
</evidence>
<keyword evidence="4 8" id="KW-0058">Aromatic hydrocarbons catabolism</keyword>
<evidence type="ECO:0000256" key="4">
    <source>
        <dbReference type="ARBA" id="ARBA00022797"/>
    </source>
</evidence>
<evidence type="ECO:0000256" key="6">
    <source>
        <dbReference type="ARBA" id="ARBA00023002"/>
    </source>
</evidence>
<accession>A0ABV8Y9Z2</accession>
<dbReference type="Proteomes" id="UP001595939">
    <property type="component" value="Unassembled WGS sequence"/>
</dbReference>
<dbReference type="RefSeq" id="WP_380129894.1">
    <property type="nucleotide sequence ID" value="NZ_JBHSEG010000008.1"/>
</dbReference>
<dbReference type="SUPFAM" id="SSF54593">
    <property type="entry name" value="Glyoxalase/Bleomycin resistance protein/Dihydroxybiphenyl dioxygenase"/>
    <property type="match status" value="2"/>
</dbReference>
<organism evidence="10 11">
    <name type="scientific">Deinococcus sonorensis</name>
    <dbReference type="NCBI Taxonomy" id="309891"/>
    <lineage>
        <taxon>Bacteria</taxon>
        <taxon>Thermotogati</taxon>
        <taxon>Deinococcota</taxon>
        <taxon>Deinococci</taxon>
        <taxon>Deinococcales</taxon>
        <taxon>Deinococcaceae</taxon>
        <taxon>Deinococcus</taxon>
    </lineage>
</organism>
<keyword evidence="7 8" id="KW-0408">Iron</keyword>
<comment type="caution">
    <text evidence="10">The sequence shown here is derived from an EMBL/GenBank/DDBJ whole genome shotgun (WGS) entry which is preliminary data.</text>
</comment>
<dbReference type="InterPro" id="IPR004360">
    <property type="entry name" value="Glyas_Fos-R_dOase_dom"/>
</dbReference>
<keyword evidence="3" id="KW-0479">Metal-binding</keyword>
<evidence type="ECO:0000256" key="5">
    <source>
        <dbReference type="ARBA" id="ARBA00022964"/>
    </source>
</evidence>
<evidence type="ECO:0000259" key="9">
    <source>
        <dbReference type="PROSITE" id="PS51819"/>
    </source>
</evidence>
<dbReference type="Pfam" id="PF00903">
    <property type="entry name" value="Glyoxalase"/>
    <property type="match status" value="1"/>
</dbReference>
<comment type="cofactor">
    <cofactor evidence="1 8">
        <name>Fe(2+)</name>
        <dbReference type="ChEBI" id="CHEBI:29033"/>
    </cofactor>
</comment>
<feature type="domain" description="VOC" evidence="9">
    <location>
        <begin position="23"/>
        <end position="137"/>
    </location>
</feature>
<keyword evidence="6 8" id="KW-0560">Oxidoreductase</keyword>
<keyword evidence="11" id="KW-1185">Reference proteome</keyword>
<proteinExistence type="inferred from homology"/>
<comment type="similarity">
    <text evidence="2 8">Belongs to the extradiol ring-cleavage dioxygenase family.</text>
</comment>
<sequence length="318" mass="34544">MNTTSTPVRSNQAQEGTRKEIATFGAVHLDVTNLDRSVEFWQAYIGLQVRSATTTSAELGTESNTLVVLNATAKTPFKNGYSGIYHLAIHPANEEEFARVLARLISKQYPIAPTDHTMSKALYMEDPDGITVEITLETPERLARLEFGPRGPVAIDTDGTVRAASAALDVAAVLKALPGHDLTRPLADDTKVGHVHLYVSDVEAAHRFYKGLGFLDNMYLPQYGMADLGAGGAFGHRIAVNAGHTRGRPQAPEGTAGLRYYTIRFDTPERLNTALQSVSSAQERADGFLVTDPAGNKVLLTASWEERPESTLTPPRRT</sequence>
<dbReference type="EMBL" id="JBHSEG010000008">
    <property type="protein sequence ID" value="MFC4455176.1"/>
    <property type="molecule type" value="Genomic_DNA"/>
</dbReference>
<evidence type="ECO:0000256" key="8">
    <source>
        <dbReference type="RuleBase" id="RU000683"/>
    </source>
</evidence>
<dbReference type="InterPro" id="IPR037523">
    <property type="entry name" value="VOC_core"/>
</dbReference>
<dbReference type="Gene3D" id="3.10.180.10">
    <property type="entry name" value="2,3-Dihydroxybiphenyl 1,2-Dioxygenase, domain 1"/>
    <property type="match status" value="2"/>
</dbReference>
<evidence type="ECO:0000256" key="3">
    <source>
        <dbReference type="ARBA" id="ARBA00022723"/>
    </source>
</evidence>
<gene>
    <name evidence="10" type="ORF">ACFO0P_15465</name>
</gene>
<name>A0ABV8Y9Z2_9DEIO</name>
<evidence type="ECO:0000313" key="10">
    <source>
        <dbReference type="EMBL" id="MFC4455176.1"/>
    </source>
</evidence>
<dbReference type="InterPro" id="IPR029068">
    <property type="entry name" value="Glyas_Bleomycin-R_OHBP_Dase"/>
</dbReference>
<reference evidence="11" key="1">
    <citation type="journal article" date="2019" name="Int. J. Syst. Evol. Microbiol.">
        <title>The Global Catalogue of Microorganisms (GCM) 10K type strain sequencing project: providing services to taxonomists for standard genome sequencing and annotation.</title>
        <authorList>
            <consortium name="The Broad Institute Genomics Platform"/>
            <consortium name="The Broad Institute Genome Sequencing Center for Infectious Disease"/>
            <person name="Wu L."/>
            <person name="Ma J."/>
        </authorList>
    </citation>
    <scope>NUCLEOTIDE SEQUENCE [LARGE SCALE GENOMIC DNA]</scope>
    <source>
        <strain evidence="11">CCUG 39970</strain>
    </source>
</reference>